<feature type="region of interest" description="Disordered" evidence="2">
    <location>
        <begin position="405"/>
        <end position="425"/>
    </location>
</feature>
<evidence type="ECO:0000256" key="1">
    <source>
        <dbReference type="PROSITE-ProRule" id="PRU00047"/>
    </source>
</evidence>
<dbReference type="GO" id="GO:0003676">
    <property type="term" value="F:nucleic acid binding"/>
    <property type="evidence" value="ECO:0007669"/>
    <property type="project" value="InterPro"/>
</dbReference>
<dbReference type="GO" id="GO:0008270">
    <property type="term" value="F:zinc ion binding"/>
    <property type="evidence" value="ECO:0007669"/>
    <property type="project" value="UniProtKB-KW"/>
</dbReference>
<sequence>MASSSSVSNDQAGASLDSAEVLLSEIQALQERYGKLLPGEVTTPKPEDVTGKLSTDDSDEDYLGLSPHEWSSRRHHTDVPTHVSGEGSSRKVKFDLGQHVTMRRRRGDAGYSPDRRRQHQPEVASTLKHFPIGGTNTVHRHEDSRTESSDTLKKPLMLPEKFDGSSSWEDYRVHFESVADINRWSREDKACFLRASLKGDALEVLTEMTPRGSMGFTSLVDALERRFGHEHQSPLFRAQLTMRTRQRGESVQQLAQAIRKLVNGAYPFLESKARDDIALEHFRNALDDMELQRAVFMSKPQSLTQAVSIAAEMESFQRAQLHHTRRGSNIRHVKEEDDRETAPALDVSNLLKLLNEMKESLTEIQKWKRTMEGRGDRSDTSHRGQRRGNPWKCWNCGEVGHFREQCTKPKRDTSAQQGNGPESGQ</sequence>
<dbReference type="EMBL" id="JAIZAY010000011">
    <property type="protein sequence ID" value="KAJ8033981.1"/>
    <property type="molecule type" value="Genomic_DNA"/>
</dbReference>
<feature type="compositionally biased region" description="Basic and acidic residues" evidence="2">
    <location>
        <begin position="139"/>
        <end position="151"/>
    </location>
</feature>
<dbReference type="GO" id="GO:0006508">
    <property type="term" value="P:proteolysis"/>
    <property type="evidence" value="ECO:0007669"/>
    <property type="project" value="UniProtKB-KW"/>
</dbReference>
<dbReference type="SMART" id="SM00343">
    <property type="entry name" value="ZnF_C2HC"/>
    <property type="match status" value="1"/>
</dbReference>
<keyword evidence="1" id="KW-0862">Zinc</keyword>
<dbReference type="GO" id="GO:0008233">
    <property type="term" value="F:peptidase activity"/>
    <property type="evidence" value="ECO:0007669"/>
    <property type="project" value="UniProtKB-KW"/>
</dbReference>
<feature type="domain" description="CCHC-type" evidence="3">
    <location>
        <begin position="392"/>
        <end position="408"/>
    </location>
</feature>
<dbReference type="PROSITE" id="PS50158">
    <property type="entry name" value="ZF_CCHC"/>
    <property type="match status" value="1"/>
</dbReference>
<dbReference type="InterPro" id="IPR036875">
    <property type="entry name" value="Znf_CCHC_sf"/>
</dbReference>
<dbReference type="Pfam" id="PF00098">
    <property type="entry name" value="zf-CCHC"/>
    <property type="match status" value="1"/>
</dbReference>
<evidence type="ECO:0000256" key="2">
    <source>
        <dbReference type="SAM" id="MobiDB-lite"/>
    </source>
</evidence>
<keyword evidence="1" id="KW-0863">Zinc-finger</keyword>
<feature type="compositionally biased region" description="Basic and acidic residues" evidence="2">
    <location>
        <begin position="370"/>
        <end position="382"/>
    </location>
</feature>
<protein>
    <submittedName>
        <fullName evidence="4">Retroviral-like aspartic protease 1</fullName>
    </submittedName>
</protein>
<feature type="region of interest" description="Disordered" evidence="2">
    <location>
        <begin position="370"/>
        <end position="392"/>
    </location>
</feature>
<dbReference type="PANTHER" id="PTHR45823">
    <property type="entry name" value="T-SNARE COILED-COIL HOMOLOGY DOMAIN-CONTAINING PROTEIN"/>
    <property type="match status" value="1"/>
</dbReference>
<evidence type="ECO:0000313" key="5">
    <source>
        <dbReference type="Proteomes" id="UP001152320"/>
    </source>
</evidence>
<dbReference type="SUPFAM" id="SSF57756">
    <property type="entry name" value="Retrovirus zinc finger-like domains"/>
    <property type="match status" value="1"/>
</dbReference>
<evidence type="ECO:0000259" key="3">
    <source>
        <dbReference type="PROSITE" id="PS50158"/>
    </source>
</evidence>
<dbReference type="AlphaFoldDB" id="A0A9Q1BWS8"/>
<dbReference type="InterPro" id="IPR001878">
    <property type="entry name" value="Znf_CCHC"/>
</dbReference>
<gene>
    <name evidence="4" type="ORF">HOLleu_24382</name>
</gene>
<keyword evidence="1" id="KW-0479">Metal-binding</keyword>
<feature type="compositionally biased region" description="Polar residues" evidence="2">
    <location>
        <begin position="414"/>
        <end position="425"/>
    </location>
</feature>
<name>A0A9Q1BWS8_HOLLE</name>
<organism evidence="4 5">
    <name type="scientific">Holothuria leucospilota</name>
    <name type="common">Black long sea cucumber</name>
    <name type="synonym">Mertensiothuria leucospilota</name>
    <dbReference type="NCBI Taxonomy" id="206669"/>
    <lineage>
        <taxon>Eukaryota</taxon>
        <taxon>Metazoa</taxon>
        <taxon>Echinodermata</taxon>
        <taxon>Eleutherozoa</taxon>
        <taxon>Echinozoa</taxon>
        <taxon>Holothuroidea</taxon>
        <taxon>Aspidochirotacea</taxon>
        <taxon>Aspidochirotida</taxon>
        <taxon>Holothuriidae</taxon>
        <taxon>Holothuria</taxon>
    </lineage>
</organism>
<feature type="region of interest" description="Disordered" evidence="2">
    <location>
        <begin position="129"/>
        <end position="151"/>
    </location>
</feature>
<proteinExistence type="predicted"/>
<dbReference type="Proteomes" id="UP001152320">
    <property type="component" value="Chromosome 11"/>
</dbReference>
<dbReference type="PANTHER" id="PTHR45823:SF1">
    <property type="entry name" value="T-SNARE COILED-COIL HOMOLOGY DOMAIN-CONTAINING PROTEIN"/>
    <property type="match status" value="1"/>
</dbReference>
<accession>A0A9Q1BWS8</accession>
<feature type="region of interest" description="Disordered" evidence="2">
    <location>
        <begin position="37"/>
        <end position="89"/>
    </location>
</feature>
<keyword evidence="5" id="KW-1185">Reference proteome</keyword>
<keyword evidence="4" id="KW-0645">Protease</keyword>
<reference evidence="4" key="1">
    <citation type="submission" date="2021-10" db="EMBL/GenBank/DDBJ databases">
        <title>Tropical sea cucumber genome reveals ecological adaptation and Cuvierian tubules defense mechanism.</title>
        <authorList>
            <person name="Chen T."/>
        </authorList>
    </citation>
    <scope>NUCLEOTIDE SEQUENCE</scope>
    <source>
        <strain evidence="4">Nanhai2018</strain>
        <tissue evidence="4">Muscle</tissue>
    </source>
</reference>
<dbReference type="OrthoDB" id="8047091at2759"/>
<evidence type="ECO:0000313" key="4">
    <source>
        <dbReference type="EMBL" id="KAJ8033981.1"/>
    </source>
</evidence>
<comment type="caution">
    <text evidence="4">The sequence shown here is derived from an EMBL/GenBank/DDBJ whole genome shotgun (WGS) entry which is preliminary data.</text>
</comment>
<keyword evidence="4" id="KW-0378">Hydrolase</keyword>